<evidence type="ECO:0000256" key="1">
    <source>
        <dbReference type="SAM" id="MobiDB-lite"/>
    </source>
</evidence>
<feature type="region of interest" description="Disordered" evidence="1">
    <location>
        <begin position="153"/>
        <end position="188"/>
    </location>
</feature>
<dbReference type="AlphaFoldDB" id="A0A7Z0ACB7"/>
<dbReference type="InterPro" id="IPR046112">
    <property type="entry name" value="DUF6049"/>
</dbReference>
<evidence type="ECO:0008006" key="6">
    <source>
        <dbReference type="Google" id="ProtNLM"/>
    </source>
</evidence>
<comment type="caution">
    <text evidence="4">The sequence shown here is derived from an EMBL/GenBank/DDBJ whole genome shotgun (WGS) entry which is preliminary data.</text>
</comment>
<reference evidence="4 5" key="1">
    <citation type="submission" date="2020-07" db="EMBL/GenBank/DDBJ databases">
        <title>Sequencing the genomes of 1000 actinobacteria strains.</title>
        <authorList>
            <person name="Klenk H.-P."/>
        </authorList>
    </citation>
    <scope>NUCLEOTIDE SEQUENCE [LARGE SCALE GENOMIC DNA]</scope>
    <source>
        <strain evidence="4 5">DSM 26341</strain>
    </source>
</reference>
<name>A0A7Z0ACB7_9MICO</name>
<keyword evidence="5" id="KW-1185">Reference proteome</keyword>
<keyword evidence="3" id="KW-0732">Signal</keyword>
<feature type="signal peptide" evidence="3">
    <location>
        <begin position="1"/>
        <end position="31"/>
    </location>
</feature>
<organism evidence="4 5">
    <name type="scientific">Spelaeicoccus albus</name>
    <dbReference type="NCBI Taxonomy" id="1280376"/>
    <lineage>
        <taxon>Bacteria</taxon>
        <taxon>Bacillati</taxon>
        <taxon>Actinomycetota</taxon>
        <taxon>Actinomycetes</taxon>
        <taxon>Micrococcales</taxon>
        <taxon>Brevibacteriaceae</taxon>
        <taxon>Spelaeicoccus</taxon>
    </lineage>
</organism>
<dbReference type="Pfam" id="PF19516">
    <property type="entry name" value="DUF6049"/>
    <property type="match status" value="1"/>
</dbReference>
<accession>A0A7Z0ACB7</accession>
<keyword evidence="2" id="KW-0472">Membrane</keyword>
<feature type="compositionally biased region" description="Low complexity" evidence="1">
    <location>
        <begin position="27"/>
        <end position="53"/>
    </location>
</feature>
<feature type="region of interest" description="Disordered" evidence="1">
    <location>
        <begin position="813"/>
        <end position="843"/>
    </location>
</feature>
<keyword evidence="2" id="KW-1133">Transmembrane helix</keyword>
<proteinExistence type="predicted"/>
<evidence type="ECO:0000313" key="5">
    <source>
        <dbReference type="Proteomes" id="UP000539111"/>
    </source>
</evidence>
<feature type="region of interest" description="Disordered" evidence="1">
    <location>
        <begin position="328"/>
        <end position="352"/>
    </location>
</feature>
<feature type="region of interest" description="Disordered" evidence="1">
    <location>
        <begin position="27"/>
        <end position="89"/>
    </location>
</feature>
<evidence type="ECO:0000256" key="2">
    <source>
        <dbReference type="SAM" id="Phobius"/>
    </source>
</evidence>
<sequence>MRRRKRPRLALAGTAAAAAIGLVGLPMPAFAAPDDGSGSSPSATSPGPSDTPTLDSNSPTAGPTVPSKTPGEGPTSEPPDGSGQDTEPVADTGYVEIDSVTPKLTPHGTLTVKGRIVNGSDHALTHSRLRLEYQRTALSSRDELQRWASNPHADQLAAELSTENADASGKRSSKGNSTGDGGTAGGSVSAAKTAALSTSIAPGDSTGFTFSVKASDLGFTTLNPDSNWGARGIAVELTADDGTKDGLTTTAPSFVTWYPHPHLKPSRISTLIPISGPRRTDDDGLATAKDLDDAVTGDGKLLALLDGADNPAISWAVDPALIKSIKTRLNPKPVSPTGTPTSSPTPTESPEADSELADWYKKFLAAGQRRTVVALPWADPDLQALTKSKLAGLLGPAKNKSDLVTDAFPRAITSTAWPVFDTAHEKSLRALKKVGYTNVLLSSTQQRFDVGYTPTARGKLPADQSGLGTVTADATLSSLLASLGRDGPVQEPVADDSDGVTLSPVSKGQDIARIIAETATITHERPSDPRTVLMAAPRNFTPDGASLRQLFDRLDSIPWMTTTSLKKLMAEKPDTTETFTAEAAGGALSAATLNRLVESRREFDEFSAILAHPKVARDHLDRELVGLASAKWHGRDGWKAQVTDVVHRIASDIQSVAVVKGSPVLLVTGDKAKLAVQVQNNFDKAAHVVVRMNPETPQLQGGTSKPVTVPAHRGSRVEVPVKGLANADVQVEVSIESTGGHQVGASTTRTVRVRADWENIGTAIIGAIVAVIFIFGIVRTFRRGRITVTGDDLAAAETLVNSRLETGDMPVIRSELSGDRRGDRHDPDTVRARHGRDQRGKHE</sequence>
<keyword evidence="2" id="KW-0812">Transmembrane</keyword>
<feature type="chain" id="PRO_5031468509" description="Secreted protein" evidence="3">
    <location>
        <begin position="32"/>
        <end position="843"/>
    </location>
</feature>
<dbReference type="RefSeq" id="WP_179426026.1">
    <property type="nucleotide sequence ID" value="NZ_JACBZP010000001.1"/>
</dbReference>
<feature type="compositionally biased region" description="Basic and acidic residues" evidence="1">
    <location>
        <begin position="816"/>
        <end position="843"/>
    </location>
</feature>
<dbReference type="EMBL" id="JACBZP010000001">
    <property type="protein sequence ID" value="NYI66576.1"/>
    <property type="molecule type" value="Genomic_DNA"/>
</dbReference>
<evidence type="ECO:0000256" key="3">
    <source>
        <dbReference type="SAM" id="SignalP"/>
    </source>
</evidence>
<evidence type="ECO:0000313" key="4">
    <source>
        <dbReference type="EMBL" id="NYI66576.1"/>
    </source>
</evidence>
<feature type="transmembrane region" description="Helical" evidence="2">
    <location>
        <begin position="760"/>
        <end position="778"/>
    </location>
</feature>
<gene>
    <name evidence="4" type="ORF">BJY26_000882</name>
</gene>
<feature type="compositionally biased region" description="Low complexity" evidence="1">
    <location>
        <begin position="335"/>
        <end position="349"/>
    </location>
</feature>
<protein>
    <recommendedName>
        <fullName evidence="6">Secreted protein</fullName>
    </recommendedName>
</protein>
<dbReference type="Proteomes" id="UP000539111">
    <property type="component" value="Unassembled WGS sequence"/>
</dbReference>